<name>A0A8H6MNG4_9PEZI</name>
<dbReference type="PROSITE" id="PS00136">
    <property type="entry name" value="SUBTILASE_ASP"/>
    <property type="match status" value="1"/>
</dbReference>
<feature type="region of interest" description="Disordered" evidence="9">
    <location>
        <begin position="189"/>
        <end position="210"/>
    </location>
</feature>
<dbReference type="Gene3D" id="3.40.50.200">
    <property type="entry name" value="Peptidase S8/S53 domain"/>
    <property type="match status" value="2"/>
</dbReference>
<keyword evidence="13" id="KW-1185">Reference proteome</keyword>
<dbReference type="CDD" id="cd07489">
    <property type="entry name" value="Peptidases_S8_5"/>
    <property type="match status" value="1"/>
</dbReference>
<dbReference type="InterPro" id="IPR022398">
    <property type="entry name" value="Peptidase_S8_His-AS"/>
</dbReference>
<feature type="domain" description="Peptidase S8/S53" evidence="10">
    <location>
        <begin position="145"/>
        <end position="550"/>
    </location>
</feature>
<evidence type="ECO:0000259" key="11">
    <source>
        <dbReference type="Pfam" id="PF06280"/>
    </source>
</evidence>
<keyword evidence="4 7" id="KW-0378">Hydrolase</keyword>
<dbReference type="PANTHER" id="PTHR43399:SF4">
    <property type="entry name" value="CELL WALL-ASSOCIATED PROTEASE"/>
    <property type="match status" value="1"/>
</dbReference>
<evidence type="ECO:0000256" key="1">
    <source>
        <dbReference type="ARBA" id="ARBA00011073"/>
    </source>
</evidence>
<dbReference type="InterPro" id="IPR010435">
    <property type="entry name" value="C5a/SBT2-like_Fn3"/>
</dbReference>
<dbReference type="InterPro" id="IPR023828">
    <property type="entry name" value="Peptidase_S8_Ser-AS"/>
</dbReference>
<feature type="active site" description="Charge relay system" evidence="6 7">
    <location>
        <position position="154"/>
    </location>
</feature>
<comment type="similarity">
    <text evidence="1 7 8">Belongs to the peptidase S8 family.</text>
</comment>
<dbReference type="InterPro" id="IPR036852">
    <property type="entry name" value="Peptidase_S8/S53_dom_sf"/>
</dbReference>
<evidence type="ECO:0000313" key="13">
    <source>
        <dbReference type="Proteomes" id="UP000652219"/>
    </source>
</evidence>
<evidence type="ECO:0000256" key="8">
    <source>
        <dbReference type="RuleBase" id="RU003355"/>
    </source>
</evidence>
<dbReference type="InterPro" id="IPR015500">
    <property type="entry name" value="Peptidase_S8_subtilisin-rel"/>
</dbReference>
<evidence type="ECO:0000256" key="7">
    <source>
        <dbReference type="PROSITE-ProRule" id="PRU01240"/>
    </source>
</evidence>
<dbReference type="Proteomes" id="UP000652219">
    <property type="component" value="Unassembled WGS sequence"/>
</dbReference>
<dbReference type="InterPro" id="IPR023827">
    <property type="entry name" value="Peptidase_S8_Asp-AS"/>
</dbReference>
<dbReference type="PANTHER" id="PTHR43399">
    <property type="entry name" value="SUBTILISIN-RELATED"/>
    <property type="match status" value="1"/>
</dbReference>
<dbReference type="PROSITE" id="PS00137">
    <property type="entry name" value="SUBTILASE_HIS"/>
    <property type="match status" value="1"/>
</dbReference>
<feature type="active site" description="Charge relay system" evidence="6 7">
    <location>
        <position position="207"/>
    </location>
</feature>
<dbReference type="PROSITE" id="PS51892">
    <property type="entry name" value="SUBTILASE"/>
    <property type="match status" value="1"/>
</dbReference>
<evidence type="ECO:0000256" key="2">
    <source>
        <dbReference type="ARBA" id="ARBA00022670"/>
    </source>
</evidence>
<evidence type="ECO:0000256" key="3">
    <source>
        <dbReference type="ARBA" id="ARBA00022729"/>
    </source>
</evidence>
<comment type="caution">
    <text evidence="12">The sequence shown here is derived from an EMBL/GenBank/DDBJ whole genome shotgun (WGS) entry which is preliminary data.</text>
</comment>
<evidence type="ECO:0000256" key="9">
    <source>
        <dbReference type="SAM" id="MobiDB-lite"/>
    </source>
</evidence>
<dbReference type="SUPFAM" id="SSF52743">
    <property type="entry name" value="Subtilisin-like"/>
    <property type="match status" value="1"/>
</dbReference>
<evidence type="ECO:0000256" key="5">
    <source>
        <dbReference type="ARBA" id="ARBA00022825"/>
    </source>
</evidence>
<gene>
    <name evidence="12" type="ORF">CSOJ01_10983</name>
</gene>
<dbReference type="AlphaFoldDB" id="A0A8H6MNG4"/>
<accession>A0A8H6MNG4</accession>
<evidence type="ECO:0000256" key="6">
    <source>
        <dbReference type="PIRSR" id="PIRSR615500-1"/>
    </source>
</evidence>
<dbReference type="Pfam" id="PF06280">
    <property type="entry name" value="fn3_5"/>
    <property type="match status" value="1"/>
</dbReference>
<dbReference type="GO" id="GO:0004252">
    <property type="term" value="F:serine-type endopeptidase activity"/>
    <property type="evidence" value="ECO:0007669"/>
    <property type="project" value="UniProtKB-UniRule"/>
</dbReference>
<evidence type="ECO:0000256" key="4">
    <source>
        <dbReference type="ARBA" id="ARBA00022801"/>
    </source>
</evidence>
<sequence>MRLRNIAPVLPLAGLAAARFDAVRDTANNIQVASTKRFIIEVSKVAHQQDSDLAGLTSRLISHDGTKLYKTFQSEVFTGLSIEMTKGDVETLRILEGVGRVWPSRRIQMASVIHGRTFRSGTSAANYSIHGMTGVDTLHEAGIRGKGVKVAIVDTGVDYNHPALGGGFGPEFKVIGGYDLVGDSEWPYGGANKSPDKDPFEEDSSGHGTHVSGIVAGKTDSWQGVAPEASILSYKVFGGDNGNTDEETLIEAFLRAHSDGADIITCSIGGPGGFSSNAWAEIASRLVDQGLIVTISAGNDGEEGVFFPDNGMSGKNVLAVASTEPSSVPGMPVEFTFRDGNLRNVTTWGFFHFDLQHFFPTNGSLPVKVLSTDPYNVSVGCEVVAGWQNRTDLSGALVVAPKGGCPGMFKRYSLTRAGAEHVLLFNDDQMFPMGDDWTARGVEGILGHDEGVTILQAIERGVNVSARFFNDSTTPFMNLKNPAVVASFFTSMGGLYDLQIKPDVAAPGSNIFSTMPDGQFGLKSGTSMATPYVAGIAALYIGEYGGRWQHGPGFGKMLTSRILASTEYIRWHDGVNMTDYGVPAPVFQVGNGLVNATKVLRQSTRLSWSKFALNDTANFQAHHGVNITNNCTRPVTYNFYLEPAGGYESWGSQDPDEFNTLFRPLQPEKMMPVVTFPEGEFTLEPGETREATFHFEPPRDLNETSIPIYSGRIIIGGSNDDYLAVPYMGVGTDLRKKFKKMFVDGYPRVISTRNMTLLEDKSKFSFDLSTDVQDFPRLLVRVRWGAEALRWDIFEGGWEEEDWSWPPVVGEEGFLGMAATWDYDGFIPYFDPDFDNEMDLIRGPIPELSRDVYGYPSYRAMWLGRFANGTKITVGKYTMRIATLAPFGNPDDSDDWDTYTHKFEVVPGNKTSTPFLRTAGRRWHPSKPAVFHPSKPTVFQPTRDY</sequence>
<dbReference type="GO" id="GO:0016020">
    <property type="term" value="C:membrane"/>
    <property type="evidence" value="ECO:0007669"/>
    <property type="project" value="InterPro"/>
</dbReference>
<protein>
    <submittedName>
        <fullName evidence="12">Serine endopeptidase</fullName>
    </submittedName>
</protein>
<organism evidence="12 13">
    <name type="scientific">Colletotrichum sojae</name>
    <dbReference type="NCBI Taxonomy" id="2175907"/>
    <lineage>
        <taxon>Eukaryota</taxon>
        <taxon>Fungi</taxon>
        <taxon>Dikarya</taxon>
        <taxon>Ascomycota</taxon>
        <taxon>Pezizomycotina</taxon>
        <taxon>Sordariomycetes</taxon>
        <taxon>Hypocreomycetidae</taxon>
        <taxon>Glomerellales</taxon>
        <taxon>Glomerellaceae</taxon>
        <taxon>Colletotrichum</taxon>
        <taxon>Colletotrichum orchidearum species complex</taxon>
    </lineage>
</organism>
<keyword evidence="2 7" id="KW-0645">Protease</keyword>
<evidence type="ECO:0000259" key="10">
    <source>
        <dbReference type="Pfam" id="PF00082"/>
    </source>
</evidence>
<dbReference type="InterPro" id="IPR034187">
    <property type="entry name" value="Peptidases_S8_5"/>
</dbReference>
<proteinExistence type="inferred from homology"/>
<dbReference type="GO" id="GO:0006508">
    <property type="term" value="P:proteolysis"/>
    <property type="evidence" value="ECO:0007669"/>
    <property type="project" value="UniProtKB-KW"/>
</dbReference>
<reference evidence="12 13" key="1">
    <citation type="journal article" date="2020" name="Phytopathology">
        <title>Genome Sequence Resources of Colletotrichum truncatum, C. plurivorum, C. musicola, and C. sojae: Four Species Pathogenic to Soybean (Glycine max).</title>
        <authorList>
            <person name="Rogerio F."/>
            <person name="Boufleur T.R."/>
            <person name="Ciampi-Guillardi M."/>
            <person name="Sukno S.A."/>
            <person name="Thon M.R."/>
            <person name="Massola Junior N.S."/>
            <person name="Baroncelli R."/>
        </authorList>
    </citation>
    <scope>NUCLEOTIDE SEQUENCE [LARGE SCALE GENOMIC DNA]</scope>
    <source>
        <strain evidence="12 13">LFN0009</strain>
    </source>
</reference>
<keyword evidence="3" id="KW-0732">Signal</keyword>
<dbReference type="PROSITE" id="PS00138">
    <property type="entry name" value="SUBTILASE_SER"/>
    <property type="match status" value="1"/>
</dbReference>
<feature type="active site" description="Charge relay system" evidence="6 7">
    <location>
        <position position="527"/>
    </location>
</feature>
<dbReference type="PRINTS" id="PR00723">
    <property type="entry name" value="SUBTILISIN"/>
</dbReference>
<keyword evidence="5 7" id="KW-0720">Serine protease</keyword>
<dbReference type="InterPro" id="IPR051048">
    <property type="entry name" value="Peptidase_S8/S53_subtilisin"/>
</dbReference>
<feature type="domain" description="C5a peptidase/Subtilisin-like protease SBT2-like Fn3-like" evidence="11">
    <location>
        <begin position="612"/>
        <end position="728"/>
    </location>
</feature>
<dbReference type="EMBL" id="WIGN01000242">
    <property type="protein sequence ID" value="KAF6803282.1"/>
    <property type="molecule type" value="Genomic_DNA"/>
</dbReference>
<evidence type="ECO:0000313" key="12">
    <source>
        <dbReference type="EMBL" id="KAF6803282.1"/>
    </source>
</evidence>
<dbReference type="Pfam" id="PF00082">
    <property type="entry name" value="Peptidase_S8"/>
    <property type="match status" value="1"/>
</dbReference>
<dbReference type="InterPro" id="IPR000209">
    <property type="entry name" value="Peptidase_S8/S53_dom"/>
</dbReference>